<organism evidence="7 8">
    <name type="scientific">Terrabacter terrigena</name>
    <dbReference type="NCBI Taxonomy" id="574718"/>
    <lineage>
        <taxon>Bacteria</taxon>
        <taxon>Bacillati</taxon>
        <taxon>Actinomycetota</taxon>
        <taxon>Actinomycetes</taxon>
        <taxon>Micrococcales</taxon>
        <taxon>Intrasporangiaceae</taxon>
        <taxon>Terrabacter</taxon>
    </lineage>
</organism>
<evidence type="ECO:0000256" key="3">
    <source>
        <dbReference type="ARBA" id="ARBA00022670"/>
    </source>
</evidence>
<evidence type="ECO:0000313" key="8">
    <source>
        <dbReference type="Proteomes" id="UP001597046"/>
    </source>
</evidence>
<dbReference type="EMBL" id="JBHTKH010000001">
    <property type="protein sequence ID" value="MFD1052948.1"/>
    <property type="molecule type" value="Genomic_DNA"/>
</dbReference>
<dbReference type="SUPFAM" id="SSF51306">
    <property type="entry name" value="LexA/Signal peptidase"/>
    <property type="match status" value="1"/>
</dbReference>
<dbReference type="PRINTS" id="PR00727">
    <property type="entry name" value="LEADERPTASE"/>
</dbReference>
<dbReference type="InterPro" id="IPR000223">
    <property type="entry name" value="Pept_S26A_signal_pept_1"/>
</dbReference>
<feature type="domain" description="Peptidase S26" evidence="6">
    <location>
        <begin position="38"/>
        <end position="212"/>
    </location>
</feature>
<dbReference type="RefSeq" id="WP_386050121.1">
    <property type="nucleotide sequence ID" value="NZ_JBHTKH010000001.1"/>
</dbReference>
<evidence type="ECO:0000256" key="5">
    <source>
        <dbReference type="RuleBase" id="RU362042"/>
    </source>
</evidence>
<comment type="catalytic activity">
    <reaction evidence="5">
        <text>Cleavage of hydrophobic, N-terminal signal or leader sequences from secreted and periplasmic proteins.</text>
        <dbReference type="EC" id="3.4.21.89"/>
    </reaction>
</comment>
<evidence type="ECO:0000313" key="7">
    <source>
        <dbReference type="EMBL" id="MFD1052948.1"/>
    </source>
</evidence>
<keyword evidence="8" id="KW-1185">Reference proteome</keyword>
<dbReference type="EC" id="3.4.21.89" evidence="5"/>
<dbReference type="InterPro" id="IPR019756">
    <property type="entry name" value="Pept_S26A_signal_pept_1_Ser-AS"/>
</dbReference>
<keyword evidence="3 5" id="KW-0645">Protease</keyword>
<protein>
    <recommendedName>
        <fullName evidence="5">Signal peptidase I</fullName>
        <ecNumber evidence="5">3.4.21.89</ecNumber>
    </recommendedName>
</protein>
<dbReference type="Pfam" id="PF10502">
    <property type="entry name" value="Peptidase_S26"/>
    <property type="match status" value="1"/>
</dbReference>
<evidence type="ECO:0000259" key="6">
    <source>
        <dbReference type="Pfam" id="PF10502"/>
    </source>
</evidence>
<comment type="similarity">
    <text evidence="2 5">Belongs to the peptidase S26 family.</text>
</comment>
<sequence length="216" mass="22091">MATHSEGNGSVLEDCTDLDGGPPRAHARALARHHRAVAAGLVAAAVGATLAWVVQPVRVSSDSMTPTLTSGEHVLLLKQPWAGPVARGDVVVLDGTSWAQAAAAAVAAGGADGLSPDRVDAAVRTVRGTSLVKRVVGVAGDTVELDDGALVVNGRLVVEPFVDLESVDGVWFGPVTVPTDAVFVMGDARASSIDSRDLGVARLDAVEGRVVSPLRR</sequence>
<dbReference type="PANTHER" id="PTHR43390:SF1">
    <property type="entry name" value="CHLOROPLAST PROCESSING PEPTIDASE"/>
    <property type="match status" value="1"/>
</dbReference>
<dbReference type="PANTHER" id="PTHR43390">
    <property type="entry name" value="SIGNAL PEPTIDASE I"/>
    <property type="match status" value="1"/>
</dbReference>
<dbReference type="NCBIfam" id="TIGR02227">
    <property type="entry name" value="sigpep_I_bact"/>
    <property type="match status" value="1"/>
</dbReference>
<proteinExistence type="inferred from homology"/>
<dbReference type="InterPro" id="IPR036286">
    <property type="entry name" value="LexA/Signal_pep-like_sf"/>
</dbReference>
<gene>
    <name evidence="7" type="primary">lepB</name>
    <name evidence="7" type="ORF">ACFQ2V_01415</name>
</gene>
<dbReference type="InterPro" id="IPR019533">
    <property type="entry name" value="Peptidase_S26"/>
</dbReference>
<keyword evidence="4 5" id="KW-0378">Hydrolase</keyword>
<evidence type="ECO:0000256" key="2">
    <source>
        <dbReference type="ARBA" id="ARBA00009370"/>
    </source>
</evidence>
<reference evidence="8" key="1">
    <citation type="journal article" date="2019" name="Int. J. Syst. Evol. Microbiol.">
        <title>The Global Catalogue of Microorganisms (GCM) 10K type strain sequencing project: providing services to taxonomists for standard genome sequencing and annotation.</title>
        <authorList>
            <consortium name="The Broad Institute Genomics Platform"/>
            <consortium name="The Broad Institute Genome Sequencing Center for Infectious Disease"/>
            <person name="Wu L."/>
            <person name="Ma J."/>
        </authorList>
    </citation>
    <scope>NUCLEOTIDE SEQUENCE [LARGE SCALE GENOMIC DNA]</scope>
    <source>
        <strain evidence="8">CCUG 57508</strain>
    </source>
</reference>
<comment type="caution">
    <text evidence="7">The sequence shown here is derived from an EMBL/GenBank/DDBJ whole genome shotgun (WGS) entry which is preliminary data.</text>
</comment>
<dbReference type="Proteomes" id="UP001597046">
    <property type="component" value="Unassembled WGS sequence"/>
</dbReference>
<dbReference type="CDD" id="cd06530">
    <property type="entry name" value="S26_SPase_I"/>
    <property type="match status" value="1"/>
</dbReference>
<evidence type="ECO:0000256" key="4">
    <source>
        <dbReference type="ARBA" id="ARBA00022801"/>
    </source>
</evidence>
<evidence type="ECO:0000256" key="1">
    <source>
        <dbReference type="ARBA" id="ARBA00004401"/>
    </source>
</evidence>
<comment type="subcellular location">
    <subcellularLocation>
        <location evidence="1">Cell membrane</location>
        <topology evidence="1">Single-pass type II membrane protein</topology>
    </subcellularLocation>
    <subcellularLocation>
        <location evidence="5">Membrane</location>
        <topology evidence="5">Single-pass type II membrane protein</topology>
    </subcellularLocation>
</comment>
<accession>A0ABW3MS89</accession>
<dbReference type="GO" id="GO:0009003">
    <property type="term" value="F:signal peptidase activity"/>
    <property type="evidence" value="ECO:0007669"/>
    <property type="project" value="UniProtKB-EC"/>
</dbReference>
<dbReference type="Gene3D" id="2.10.109.10">
    <property type="entry name" value="Umud Fragment, subunit A"/>
    <property type="match status" value="1"/>
</dbReference>
<name>A0ABW3MS89_9MICO</name>
<dbReference type="PROSITE" id="PS00501">
    <property type="entry name" value="SPASE_I_1"/>
    <property type="match status" value="1"/>
</dbReference>